<evidence type="ECO:0000313" key="2">
    <source>
        <dbReference type="Proteomes" id="UP000046393"/>
    </source>
</evidence>
<protein>
    <submittedName>
        <fullName evidence="3">Transmembrane protein</fullName>
    </submittedName>
</protein>
<proteinExistence type="predicted"/>
<reference evidence="3" key="1">
    <citation type="submission" date="2016-04" db="UniProtKB">
        <authorList>
            <consortium name="WormBaseParasite"/>
        </authorList>
    </citation>
    <scope>IDENTIFICATION</scope>
</reference>
<keyword evidence="1" id="KW-0812">Transmembrane</keyword>
<evidence type="ECO:0000313" key="3">
    <source>
        <dbReference type="WBParaSite" id="SMUV_0000212801-mRNA-1"/>
    </source>
</evidence>
<keyword evidence="1" id="KW-0472">Membrane</keyword>
<feature type="transmembrane region" description="Helical" evidence="1">
    <location>
        <begin position="124"/>
        <end position="147"/>
    </location>
</feature>
<sequence>MVNFYRKKAVKIANYLKKKRKEIMMAGLGPPVPPRTAASQKRRATWRESLAALLCVILLLTVLASSLCLFVHLWREKNLYDELVVYLQKTEAISKINYNNPLRQFRLEEEDLDALGRHRTYKTILWTFFFADLGCLVMFVLTLLLYFTVDVSKGKAFTAFWILFGISFLYCIAEVHVFSFALFPYSTSLSKNAKKLLSEALPHNPQGVDPIEHQLGCTFDVLLLFKYTLLISVTNSFVSKPLLWTLLAIRLMPIVLFIILVARKCFLSTVLASFVEKFNGSESRAAYVFQGNIATPLPPLPSPGAVDHSISYNNAAYFAGSGNSQPGLNSSRSSEISRCDAIDLYKPVVHTSSSVMSEV</sequence>
<dbReference type="AlphaFoldDB" id="A0A158R412"/>
<dbReference type="WBParaSite" id="SMUV_0000212801-mRNA-1">
    <property type="protein sequence ID" value="SMUV_0000212801-mRNA-1"/>
    <property type="gene ID" value="SMUV_0000212801"/>
</dbReference>
<dbReference type="Proteomes" id="UP000046393">
    <property type="component" value="Unplaced"/>
</dbReference>
<keyword evidence="2" id="KW-1185">Reference proteome</keyword>
<feature type="transmembrane region" description="Helical" evidence="1">
    <location>
        <begin position="50"/>
        <end position="74"/>
    </location>
</feature>
<keyword evidence="1" id="KW-1133">Transmembrane helix</keyword>
<feature type="transmembrane region" description="Helical" evidence="1">
    <location>
        <begin position="159"/>
        <end position="183"/>
    </location>
</feature>
<accession>A0A158R412</accession>
<feature type="transmembrane region" description="Helical" evidence="1">
    <location>
        <begin position="242"/>
        <end position="262"/>
    </location>
</feature>
<evidence type="ECO:0000256" key="1">
    <source>
        <dbReference type="SAM" id="Phobius"/>
    </source>
</evidence>
<name>A0A158R412_9BILA</name>
<organism evidence="2 3">
    <name type="scientific">Syphacia muris</name>
    <dbReference type="NCBI Taxonomy" id="451379"/>
    <lineage>
        <taxon>Eukaryota</taxon>
        <taxon>Metazoa</taxon>
        <taxon>Ecdysozoa</taxon>
        <taxon>Nematoda</taxon>
        <taxon>Chromadorea</taxon>
        <taxon>Rhabditida</taxon>
        <taxon>Spirurina</taxon>
        <taxon>Oxyuridomorpha</taxon>
        <taxon>Oxyuroidea</taxon>
        <taxon>Oxyuridae</taxon>
        <taxon>Syphacia</taxon>
    </lineage>
</organism>